<evidence type="ECO:0000313" key="1">
    <source>
        <dbReference type="EMBL" id="KAH3862125.1"/>
    </source>
</evidence>
<reference evidence="1" key="2">
    <citation type="submission" date="2020-11" db="EMBL/GenBank/DDBJ databases">
        <authorList>
            <person name="McCartney M.A."/>
            <person name="Auch B."/>
            <person name="Kono T."/>
            <person name="Mallez S."/>
            <person name="Becker A."/>
            <person name="Gohl D.M."/>
            <person name="Silverstein K.A.T."/>
            <person name="Koren S."/>
            <person name="Bechman K.B."/>
            <person name="Herman A."/>
            <person name="Abrahante J.E."/>
            <person name="Garbe J."/>
        </authorList>
    </citation>
    <scope>NUCLEOTIDE SEQUENCE</scope>
    <source>
        <strain evidence="1">Duluth1</strain>
        <tissue evidence="1">Whole animal</tissue>
    </source>
</reference>
<evidence type="ECO:0000313" key="2">
    <source>
        <dbReference type="Proteomes" id="UP000828390"/>
    </source>
</evidence>
<dbReference type="EMBL" id="JAIWYP010000002">
    <property type="protein sequence ID" value="KAH3862125.1"/>
    <property type="molecule type" value="Genomic_DNA"/>
</dbReference>
<dbReference type="Proteomes" id="UP000828390">
    <property type="component" value="Unassembled WGS sequence"/>
</dbReference>
<protein>
    <submittedName>
        <fullName evidence="1">Uncharacterized protein</fullName>
    </submittedName>
</protein>
<comment type="caution">
    <text evidence="1">The sequence shown here is derived from an EMBL/GenBank/DDBJ whole genome shotgun (WGS) entry which is preliminary data.</text>
</comment>
<proteinExistence type="predicted"/>
<dbReference type="AlphaFoldDB" id="A0A9D4RDA2"/>
<gene>
    <name evidence="1" type="ORF">DPMN_025088</name>
</gene>
<sequence length="63" mass="7116">MTQSGKSKVVVSLPSLVQARWWSHPVWYKQGGGFMSELPSLIQARWWSHERTTQSGTSKVVVS</sequence>
<accession>A0A9D4RDA2</accession>
<organism evidence="1 2">
    <name type="scientific">Dreissena polymorpha</name>
    <name type="common">Zebra mussel</name>
    <name type="synonym">Mytilus polymorpha</name>
    <dbReference type="NCBI Taxonomy" id="45954"/>
    <lineage>
        <taxon>Eukaryota</taxon>
        <taxon>Metazoa</taxon>
        <taxon>Spiralia</taxon>
        <taxon>Lophotrochozoa</taxon>
        <taxon>Mollusca</taxon>
        <taxon>Bivalvia</taxon>
        <taxon>Autobranchia</taxon>
        <taxon>Heteroconchia</taxon>
        <taxon>Euheterodonta</taxon>
        <taxon>Imparidentia</taxon>
        <taxon>Neoheterodontei</taxon>
        <taxon>Myida</taxon>
        <taxon>Dreissenoidea</taxon>
        <taxon>Dreissenidae</taxon>
        <taxon>Dreissena</taxon>
    </lineage>
</organism>
<reference evidence="1" key="1">
    <citation type="journal article" date="2019" name="bioRxiv">
        <title>The Genome of the Zebra Mussel, Dreissena polymorpha: A Resource for Invasive Species Research.</title>
        <authorList>
            <person name="McCartney M.A."/>
            <person name="Auch B."/>
            <person name="Kono T."/>
            <person name="Mallez S."/>
            <person name="Zhang Y."/>
            <person name="Obille A."/>
            <person name="Becker A."/>
            <person name="Abrahante J.E."/>
            <person name="Garbe J."/>
            <person name="Badalamenti J.P."/>
            <person name="Herman A."/>
            <person name="Mangelson H."/>
            <person name="Liachko I."/>
            <person name="Sullivan S."/>
            <person name="Sone E.D."/>
            <person name="Koren S."/>
            <person name="Silverstein K.A.T."/>
            <person name="Beckman K.B."/>
            <person name="Gohl D.M."/>
        </authorList>
    </citation>
    <scope>NUCLEOTIDE SEQUENCE</scope>
    <source>
        <strain evidence="1">Duluth1</strain>
        <tissue evidence="1">Whole animal</tissue>
    </source>
</reference>
<name>A0A9D4RDA2_DREPO</name>
<keyword evidence="2" id="KW-1185">Reference proteome</keyword>